<name>A0A368GZ17_ANCCA</name>
<organism evidence="2 3">
    <name type="scientific">Ancylostoma caninum</name>
    <name type="common">Dog hookworm</name>
    <dbReference type="NCBI Taxonomy" id="29170"/>
    <lineage>
        <taxon>Eukaryota</taxon>
        <taxon>Metazoa</taxon>
        <taxon>Ecdysozoa</taxon>
        <taxon>Nematoda</taxon>
        <taxon>Chromadorea</taxon>
        <taxon>Rhabditida</taxon>
        <taxon>Rhabditina</taxon>
        <taxon>Rhabditomorpha</taxon>
        <taxon>Strongyloidea</taxon>
        <taxon>Ancylostomatidae</taxon>
        <taxon>Ancylostomatinae</taxon>
        <taxon>Ancylostoma</taxon>
    </lineage>
</organism>
<evidence type="ECO:0000256" key="1">
    <source>
        <dbReference type="SAM" id="Phobius"/>
    </source>
</evidence>
<protein>
    <submittedName>
        <fullName evidence="2">Uncharacterized protein</fullName>
    </submittedName>
</protein>
<evidence type="ECO:0000313" key="2">
    <source>
        <dbReference type="EMBL" id="RCN49596.1"/>
    </source>
</evidence>
<feature type="transmembrane region" description="Helical" evidence="1">
    <location>
        <begin position="64"/>
        <end position="88"/>
    </location>
</feature>
<comment type="caution">
    <text evidence="2">The sequence shown here is derived from an EMBL/GenBank/DDBJ whole genome shotgun (WGS) entry which is preliminary data.</text>
</comment>
<keyword evidence="3" id="KW-1185">Reference proteome</keyword>
<reference evidence="2 3" key="1">
    <citation type="submission" date="2014-10" db="EMBL/GenBank/DDBJ databases">
        <title>Draft genome of the hookworm Ancylostoma caninum.</title>
        <authorList>
            <person name="Mitreva M."/>
        </authorList>
    </citation>
    <scope>NUCLEOTIDE SEQUENCE [LARGE SCALE GENOMIC DNA]</scope>
    <source>
        <strain evidence="2 3">Baltimore</strain>
    </source>
</reference>
<proteinExistence type="predicted"/>
<gene>
    <name evidence="2" type="ORF">ANCCAN_04368</name>
</gene>
<dbReference type="EMBL" id="JOJR01000032">
    <property type="protein sequence ID" value="RCN49596.1"/>
    <property type="molecule type" value="Genomic_DNA"/>
</dbReference>
<evidence type="ECO:0000313" key="3">
    <source>
        <dbReference type="Proteomes" id="UP000252519"/>
    </source>
</evidence>
<dbReference type="AlphaFoldDB" id="A0A368GZ17"/>
<keyword evidence="1" id="KW-0812">Transmembrane</keyword>
<dbReference type="Proteomes" id="UP000252519">
    <property type="component" value="Unassembled WGS sequence"/>
</dbReference>
<keyword evidence="1" id="KW-0472">Membrane</keyword>
<accession>A0A368GZ17</accession>
<keyword evidence="1" id="KW-1133">Transmembrane helix</keyword>
<sequence length="98" mass="11223">MEVTELEDPHVNWVLKYVYEGTGHLMRRIIATVPDPTIQRIAKVVDDPKEIRSVILDSAVENPVIFIVFLVWMLLAGFMIFLAGMNFACRALFTRKVC</sequence>